<dbReference type="InterPro" id="IPR042183">
    <property type="entry name" value="MmgE/PrpD_sf_1"/>
</dbReference>
<evidence type="ECO:0000259" key="2">
    <source>
        <dbReference type="Pfam" id="PF03972"/>
    </source>
</evidence>
<evidence type="ECO:0000259" key="3">
    <source>
        <dbReference type="Pfam" id="PF19305"/>
    </source>
</evidence>
<organism evidence="4">
    <name type="scientific">mine drainage metagenome</name>
    <dbReference type="NCBI Taxonomy" id="410659"/>
    <lineage>
        <taxon>unclassified sequences</taxon>
        <taxon>metagenomes</taxon>
        <taxon>ecological metagenomes</taxon>
    </lineage>
</organism>
<accession>T1A9B7</accession>
<evidence type="ECO:0000313" key="4">
    <source>
        <dbReference type="EMBL" id="EQD53582.1"/>
    </source>
</evidence>
<dbReference type="Gene3D" id="3.30.1330.120">
    <property type="entry name" value="2-methylcitrate dehydratase PrpD"/>
    <property type="match status" value="1"/>
</dbReference>
<dbReference type="Pfam" id="PF19305">
    <property type="entry name" value="MmgE_PrpD_C"/>
    <property type="match status" value="1"/>
</dbReference>
<reference evidence="4" key="1">
    <citation type="submission" date="2013-08" db="EMBL/GenBank/DDBJ databases">
        <authorList>
            <person name="Mendez C."/>
            <person name="Richter M."/>
            <person name="Ferrer M."/>
            <person name="Sanchez J."/>
        </authorList>
    </citation>
    <scope>NUCLEOTIDE SEQUENCE</scope>
</reference>
<evidence type="ECO:0000256" key="1">
    <source>
        <dbReference type="ARBA" id="ARBA00006174"/>
    </source>
</evidence>
<feature type="non-terminal residue" evidence="4">
    <location>
        <position position="427"/>
    </location>
</feature>
<dbReference type="Gene3D" id="1.10.4100.10">
    <property type="entry name" value="2-methylcitrate dehydratase PrpD"/>
    <property type="match status" value="1"/>
</dbReference>
<dbReference type="GO" id="GO:0047547">
    <property type="term" value="F:2-methylcitrate dehydratase activity"/>
    <property type="evidence" value="ECO:0007669"/>
    <property type="project" value="UniProtKB-EC"/>
</dbReference>
<name>T1A9B7_9ZZZZ</name>
<dbReference type="InterPro" id="IPR042188">
    <property type="entry name" value="MmgE/PrpD_sf_2"/>
</dbReference>
<comment type="similarity">
    <text evidence="1">Belongs to the PrpD family.</text>
</comment>
<dbReference type="InterPro" id="IPR045337">
    <property type="entry name" value="MmgE_PrpD_C"/>
</dbReference>
<comment type="caution">
    <text evidence="4">The sequence shown here is derived from an EMBL/GenBank/DDBJ whole genome shotgun (WGS) entry which is preliminary data.</text>
</comment>
<dbReference type="PANTHER" id="PTHR16943">
    <property type="entry name" value="2-METHYLCITRATE DEHYDRATASE-RELATED"/>
    <property type="match status" value="1"/>
</dbReference>
<reference evidence="4" key="2">
    <citation type="journal article" date="2014" name="ISME J.">
        <title>Microbial stratification in low pH oxic and suboxic macroscopic growths along an acid mine drainage.</title>
        <authorList>
            <person name="Mendez-Garcia C."/>
            <person name="Mesa V."/>
            <person name="Sprenger R.R."/>
            <person name="Richter M."/>
            <person name="Diez M.S."/>
            <person name="Solano J."/>
            <person name="Bargiela R."/>
            <person name="Golyshina O.V."/>
            <person name="Manteca A."/>
            <person name="Ramos J.L."/>
            <person name="Gallego J.R."/>
            <person name="Llorente I."/>
            <person name="Martins Dos Santos V.A."/>
            <person name="Jensen O.N."/>
            <person name="Pelaez A.I."/>
            <person name="Sanchez J."/>
            <person name="Ferrer M."/>
        </authorList>
    </citation>
    <scope>NUCLEOTIDE SEQUENCE</scope>
</reference>
<dbReference type="Pfam" id="PF03972">
    <property type="entry name" value="MmgE_PrpD_N"/>
    <property type="match status" value="1"/>
</dbReference>
<protein>
    <submittedName>
        <fullName evidence="4">MmgE/PrpD</fullName>
        <ecNumber evidence="4">4.2.1.79</ecNumber>
    </submittedName>
</protein>
<dbReference type="AlphaFoldDB" id="T1A9B7"/>
<feature type="domain" description="MmgE/PrpD C-terminal" evidence="3">
    <location>
        <begin position="243"/>
        <end position="406"/>
    </location>
</feature>
<feature type="non-terminal residue" evidence="4">
    <location>
        <position position="1"/>
    </location>
</feature>
<dbReference type="InterPro" id="IPR045336">
    <property type="entry name" value="MmgE_PrpD_N"/>
</dbReference>
<proteinExistence type="inferred from homology"/>
<dbReference type="EC" id="4.2.1.79" evidence="4"/>
<dbReference type="SUPFAM" id="SSF103378">
    <property type="entry name" value="2-methylcitrate dehydratase PrpD"/>
    <property type="match status" value="1"/>
</dbReference>
<dbReference type="EMBL" id="AUZY01006684">
    <property type="protein sequence ID" value="EQD53582.1"/>
    <property type="molecule type" value="Genomic_DNA"/>
</dbReference>
<sequence length="427" mass="44795">VLRKITLCLLDALGNMVAGSTLPEACPEARTRDGEGPGRAFVFGWRRPAPPLTAGFSNAVHLDLLEAQDGHRKAGLHPCEGAIPAALALGGGAGRTWEDLVLAVLGGYEVTLRFGRTLFPDQARAGFYPDGTCCPLGAAFAAGRLLSLDEKALLGALCAAAFASPLSLRQGVRGGAKALIAGIGAEVGLRSALWAEAGLAGGEGVFDPPSGFLEVLSGHAASGRLFPPGPSRWETDGVYLKPYPGGRHAHGAVDAIRKLLRDHGPLPGPVASVEVTTYPAAVAFTGAPPARASPLAELTQSIPYLVALTLLDGSPTPGRFGPGTRQDAAVLRLSRRVKVRPDPAMGRRYPDTTPTRVTLRFRSAPPRTAEVTHRWGDPEDPMSVEAVQRKFVRSVLPVAGEREALQAWDRVSRAGPREPAGDVLTDV</sequence>
<dbReference type="InterPro" id="IPR005656">
    <property type="entry name" value="MmgE_PrpD"/>
</dbReference>
<dbReference type="InterPro" id="IPR036148">
    <property type="entry name" value="MmgE/PrpD_sf"/>
</dbReference>
<dbReference type="PANTHER" id="PTHR16943:SF8">
    <property type="entry name" value="2-METHYLCITRATE DEHYDRATASE"/>
    <property type="match status" value="1"/>
</dbReference>
<keyword evidence="4" id="KW-0456">Lyase</keyword>
<gene>
    <name evidence="4" type="ORF">B1B_10158</name>
</gene>
<feature type="domain" description="MmgE/PrpD N-terminal" evidence="2">
    <location>
        <begin position="2"/>
        <end position="219"/>
    </location>
</feature>